<dbReference type="Proteomes" id="UP001306508">
    <property type="component" value="Unassembled WGS sequence"/>
</dbReference>
<evidence type="ECO:0000313" key="7">
    <source>
        <dbReference type="EMBL" id="KAK5778865.1"/>
    </source>
</evidence>
<keyword evidence="3" id="KW-0521">NADP</keyword>
<proteinExistence type="inferred from homology"/>
<keyword evidence="6" id="KW-0496">Mitochondrion</keyword>
<keyword evidence="8" id="KW-1185">Reference proteome</keyword>
<dbReference type="PANTHER" id="PTHR43981">
    <property type="entry name" value="ENOYL-[ACYL-CARRIER-PROTEIN] REDUCTASE, MITOCHONDRIAL"/>
    <property type="match status" value="1"/>
</dbReference>
<keyword evidence="4" id="KW-0809">Transit peptide</keyword>
<dbReference type="Gene3D" id="3.90.180.10">
    <property type="entry name" value="Medium-chain alcohol dehydrogenases, catalytic domain"/>
    <property type="match status" value="1"/>
</dbReference>
<comment type="subcellular location">
    <subcellularLocation>
        <location evidence="1">Mitochondrion</location>
    </subcellularLocation>
</comment>
<evidence type="ECO:0000256" key="5">
    <source>
        <dbReference type="ARBA" id="ARBA00023002"/>
    </source>
</evidence>
<evidence type="ECO:0000256" key="6">
    <source>
        <dbReference type="ARBA" id="ARBA00023128"/>
    </source>
</evidence>
<dbReference type="GO" id="GO:0005739">
    <property type="term" value="C:mitochondrion"/>
    <property type="evidence" value="ECO:0007669"/>
    <property type="project" value="UniProtKB-SubCell"/>
</dbReference>
<keyword evidence="5" id="KW-0560">Oxidoreductase</keyword>
<comment type="caution">
    <text evidence="7">The sequence shown here is derived from an EMBL/GenBank/DDBJ whole genome shotgun (WGS) entry which is preliminary data.</text>
</comment>
<evidence type="ECO:0000256" key="1">
    <source>
        <dbReference type="ARBA" id="ARBA00004173"/>
    </source>
</evidence>
<dbReference type="SUPFAM" id="SSF50129">
    <property type="entry name" value="GroES-like"/>
    <property type="match status" value="1"/>
</dbReference>
<dbReference type="PANTHER" id="PTHR43981:SF2">
    <property type="entry name" value="ENOYL-[ACYL-CARRIER-PROTEIN] REDUCTASE, MITOCHONDRIAL"/>
    <property type="match status" value="1"/>
</dbReference>
<dbReference type="Gene3D" id="3.40.50.720">
    <property type="entry name" value="NAD(P)-binding Rossmann-like Domain"/>
    <property type="match status" value="1"/>
</dbReference>
<accession>A0AAN7WG41</accession>
<protein>
    <submittedName>
        <fullName evidence="7">Uncharacterized protein</fullName>
    </submittedName>
</protein>
<evidence type="ECO:0000256" key="4">
    <source>
        <dbReference type="ARBA" id="ARBA00022946"/>
    </source>
</evidence>
<dbReference type="InterPro" id="IPR011032">
    <property type="entry name" value="GroES-like_sf"/>
</dbReference>
<dbReference type="SUPFAM" id="SSF51735">
    <property type="entry name" value="NAD(P)-binding Rossmann-fold domains"/>
    <property type="match status" value="1"/>
</dbReference>
<gene>
    <name evidence="7" type="ORF">RI543_003791</name>
</gene>
<comment type="similarity">
    <text evidence="2">Belongs to the zinc-containing alcohol dehydrogenase family. Quinone oxidoreductase subfamily.</text>
</comment>
<evidence type="ECO:0000256" key="3">
    <source>
        <dbReference type="ARBA" id="ARBA00022857"/>
    </source>
</evidence>
<evidence type="ECO:0000313" key="8">
    <source>
        <dbReference type="Proteomes" id="UP001306508"/>
    </source>
</evidence>
<dbReference type="CDD" id="cd08290">
    <property type="entry name" value="ETR"/>
    <property type="match status" value="1"/>
</dbReference>
<dbReference type="GO" id="GO:0016491">
    <property type="term" value="F:oxidoreductase activity"/>
    <property type="evidence" value="ECO:0007669"/>
    <property type="project" value="UniProtKB-KW"/>
</dbReference>
<sequence>MVLPTFKSSISTQIPKTFKSIIYSSHNAEDPTKVLSIQNYTPKENLEDSIVLRTLAFPINPSDINQLQGVYPSLPEKTLNYETKEPSAIAGNEGLFEVIHVPKNGSASDNVEDLKLGDWVIPLQANQGTWSNYRVFKNPADLIKVNSLDFFTAATVSVNGVTAYQLVNNYVDWDPSGNEWIIQNAGTSIVSKLVTQIAKAKGIKTLSVIRDRDDFDSVANTLEHKFKATKVISETQNNDELFSRHELPKILGANSRVRLALNSVGGKSSSSIARKLENNALMLTYGGMSKQPVILPTSLHIFKGLTSAGFWVTALNKKNPEMKRESVKEFTKLFENGYIRSPKDEIETVTWDTNTMSDDEILQIVRDSIVKKGKKQMVVLKW</sequence>
<dbReference type="InterPro" id="IPR036291">
    <property type="entry name" value="NAD(P)-bd_dom_sf"/>
</dbReference>
<evidence type="ECO:0000256" key="2">
    <source>
        <dbReference type="ARBA" id="ARBA00010371"/>
    </source>
</evidence>
<dbReference type="AlphaFoldDB" id="A0AAN7WG41"/>
<name>A0AAN7WG41_9SACH</name>
<reference evidence="8" key="1">
    <citation type="submission" date="2023-07" db="EMBL/GenBank/DDBJ databases">
        <title>A draft genome of Kazachstania heterogenica Y-27499.</title>
        <authorList>
            <person name="Donic C."/>
            <person name="Kralova J.S."/>
            <person name="Fidel L."/>
            <person name="Ben-Dor S."/>
            <person name="Jung S."/>
        </authorList>
    </citation>
    <scope>NUCLEOTIDE SEQUENCE [LARGE SCALE GENOMIC DNA]</scope>
    <source>
        <strain evidence="8">Y27499</strain>
    </source>
</reference>
<dbReference type="GO" id="GO:0006631">
    <property type="term" value="P:fatty acid metabolic process"/>
    <property type="evidence" value="ECO:0007669"/>
    <property type="project" value="TreeGrafter"/>
</dbReference>
<organism evidence="7 8">
    <name type="scientific">Arxiozyma heterogenica</name>
    <dbReference type="NCBI Taxonomy" id="278026"/>
    <lineage>
        <taxon>Eukaryota</taxon>
        <taxon>Fungi</taxon>
        <taxon>Dikarya</taxon>
        <taxon>Ascomycota</taxon>
        <taxon>Saccharomycotina</taxon>
        <taxon>Saccharomycetes</taxon>
        <taxon>Saccharomycetales</taxon>
        <taxon>Saccharomycetaceae</taxon>
        <taxon>Arxiozyma</taxon>
    </lineage>
</organism>
<dbReference type="EMBL" id="JAWIZZ010000051">
    <property type="protein sequence ID" value="KAK5778865.1"/>
    <property type="molecule type" value="Genomic_DNA"/>
</dbReference>
<dbReference type="InterPro" id="IPR051034">
    <property type="entry name" value="Mito_Enoyl-ACP_Reductase"/>
</dbReference>